<protein>
    <recommendedName>
        <fullName evidence="3">UvrD-like helicase C-terminal domain-containing protein</fullName>
    </recommendedName>
</protein>
<dbReference type="STRING" id="316055.RPE_2475"/>
<evidence type="ECO:0000313" key="4">
    <source>
        <dbReference type="EMBL" id="ABJ06414.1"/>
    </source>
</evidence>
<organism evidence="4">
    <name type="scientific">Rhodopseudomonas palustris (strain BisA53)</name>
    <dbReference type="NCBI Taxonomy" id="316055"/>
    <lineage>
        <taxon>Bacteria</taxon>
        <taxon>Pseudomonadati</taxon>
        <taxon>Pseudomonadota</taxon>
        <taxon>Alphaproteobacteria</taxon>
        <taxon>Hyphomicrobiales</taxon>
        <taxon>Nitrobacteraceae</taxon>
        <taxon>Rhodopseudomonas</taxon>
    </lineage>
</organism>
<dbReference type="CDD" id="cd18809">
    <property type="entry name" value="SF1_C_RecD"/>
    <property type="match status" value="1"/>
</dbReference>
<dbReference type="InterPro" id="IPR050534">
    <property type="entry name" value="Coronavir_polyprotein_1ab"/>
</dbReference>
<dbReference type="InterPro" id="IPR027417">
    <property type="entry name" value="P-loop_NTPase"/>
</dbReference>
<sequence length="719" mass="78527">MIVVVERILSRRTFGTIFAGRDAQGALVRVKLNNGSAIGIPDVGETWSIDGSIEQSPWGPQIKGIRAVRTLPSGRLMVEYLSASVAGIGPTRAGRLWAHFGEQLPEALDLGDVDAIAIVMDPDRPALAPRLAAVLVSEWKRIAGEGRLIEWLAAAGIYDIRLAKRLFVLLGDQAPAKLGANPWCLVPFLPWRRVDRLALKLSIEAGHLSPERLERRFMGAADSVIKDVIAVGATAVSAPDFRAMLARKLKLDALDLDHAIELALGRRAVVADADGTLRAPGCAMMEEAVSRRLKEMLRLAPASFASATILEGLSDEQASAVRKILATGFACIRGRAGVGKTHVTKAICDVWDAAGGNLILAAVAGKAALRLSHATGRLARTLHRTIGELDERARILQEMDDSPGSDRRSRLESRLRELVVANERTLAIVDEASMLDLANLYKLLDRLPAGAKMVLIGDECQLPPVSFGLTFHRLARDASVTATLSRIHRQAKQSEIPKVASAIRRRETPELATYDGEHQGVFLVHAQLREAIAENVTKVFGQLSRQTDTMIVTPVNETVVGVAGLNRRLHDAYVERTSLQELRGPLGDLFSAGEPVVHRRNDYHRGLWNGSTGTVFRIDRDRRSLTAIFDDREHVFASDDLVDISLGYALTCHRSQGSEATNVIVALPPSRLLDPSWLYTALTRAKTLAVIVGQHETIENALRRPYADESRLVGLRWPN</sequence>
<feature type="domain" description="UvrD-like helicase C-terminal" evidence="3">
    <location>
        <begin position="647"/>
        <end position="692"/>
    </location>
</feature>
<dbReference type="GO" id="GO:0006310">
    <property type="term" value="P:DNA recombination"/>
    <property type="evidence" value="ECO:0007669"/>
    <property type="project" value="TreeGrafter"/>
</dbReference>
<dbReference type="OrthoDB" id="1826980at2"/>
<dbReference type="GO" id="GO:0005524">
    <property type="term" value="F:ATP binding"/>
    <property type="evidence" value="ECO:0007669"/>
    <property type="project" value="UniProtKB-KW"/>
</dbReference>
<evidence type="ECO:0000259" key="3">
    <source>
        <dbReference type="Pfam" id="PF13538"/>
    </source>
</evidence>
<dbReference type="HOGENOM" id="CLU_007524_0_4_5"/>
<dbReference type="eggNOG" id="COG0507">
    <property type="taxonomic scope" value="Bacteria"/>
</dbReference>
<dbReference type="GO" id="GO:0017116">
    <property type="term" value="F:single-stranded DNA helicase activity"/>
    <property type="evidence" value="ECO:0007669"/>
    <property type="project" value="TreeGrafter"/>
</dbReference>
<dbReference type="SUPFAM" id="SSF52540">
    <property type="entry name" value="P-loop containing nucleoside triphosphate hydrolases"/>
    <property type="match status" value="2"/>
</dbReference>
<reference evidence="4" key="1">
    <citation type="submission" date="2006-09" db="EMBL/GenBank/DDBJ databases">
        <title>Complete sequence of Rhodopseudomonas palustris BisA53.</title>
        <authorList>
            <consortium name="US DOE Joint Genome Institute"/>
            <person name="Copeland A."/>
            <person name="Lucas S."/>
            <person name="Lapidus A."/>
            <person name="Barry K."/>
            <person name="Detter J.C."/>
            <person name="Glavina del Rio T."/>
            <person name="Hammon N."/>
            <person name="Israni S."/>
            <person name="Dalin E."/>
            <person name="Tice H."/>
            <person name="Pitluck S."/>
            <person name="Chain P."/>
            <person name="Malfatti S."/>
            <person name="Shin M."/>
            <person name="Vergez L."/>
            <person name="Schmutz J."/>
            <person name="Larimer F."/>
            <person name="Land M."/>
            <person name="Hauser L."/>
            <person name="Pelletier D.A."/>
            <person name="Kyrpides N."/>
            <person name="Kim E."/>
            <person name="Harwood C.S."/>
            <person name="Oda Y."/>
            <person name="Richardson P."/>
        </authorList>
    </citation>
    <scope>NUCLEOTIDE SEQUENCE [LARGE SCALE GENOMIC DNA]</scope>
    <source>
        <strain evidence="4">BisA53</strain>
    </source>
</reference>
<dbReference type="GO" id="GO:0009338">
    <property type="term" value="C:exodeoxyribonuclease V complex"/>
    <property type="evidence" value="ECO:0007669"/>
    <property type="project" value="TreeGrafter"/>
</dbReference>
<dbReference type="PANTHER" id="PTHR43788:SF6">
    <property type="entry name" value="DNA HELICASE B"/>
    <property type="match status" value="1"/>
</dbReference>
<dbReference type="AlphaFoldDB" id="Q07NS0"/>
<dbReference type="Pfam" id="PF13604">
    <property type="entry name" value="AAA_30"/>
    <property type="match status" value="1"/>
</dbReference>
<name>Q07NS0_RHOP5</name>
<dbReference type="Gene3D" id="3.40.50.300">
    <property type="entry name" value="P-loop containing nucleotide triphosphate hydrolases"/>
    <property type="match status" value="2"/>
</dbReference>
<dbReference type="Gene3D" id="2.30.30.940">
    <property type="match status" value="1"/>
</dbReference>
<dbReference type="Pfam" id="PF13538">
    <property type="entry name" value="UvrD_C_2"/>
    <property type="match status" value="1"/>
</dbReference>
<keyword evidence="2" id="KW-0067">ATP-binding</keyword>
<evidence type="ECO:0000256" key="2">
    <source>
        <dbReference type="ARBA" id="ARBA00022840"/>
    </source>
</evidence>
<accession>Q07NS0</accession>
<evidence type="ECO:0000256" key="1">
    <source>
        <dbReference type="ARBA" id="ARBA00022741"/>
    </source>
</evidence>
<dbReference type="EMBL" id="CP000463">
    <property type="protein sequence ID" value="ABJ06414.1"/>
    <property type="molecule type" value="Genomic_DNA"/>
</dbReference>
<dbReference type="CDD" id="cd17933">
    <property type="entry name" value="DEXSc_RecD-like"/>
    <property type="match status" value="1"/>
</dbReference>
<keyword evidence="1" id="KW-0547">Nucleotide-binding</keyword>
<gene>
    <name evidence="4" type="ordered locus">RPE_2475</name>
</gene>
<dbReference type="PANTHER" id="PTHR43788">
    <property type="entry name" value="DNA2/NAM7 HELICASE FAMILY MEMBER"/>
    <property type="match status" value="1"/>
</dbReference>
<proteinExistence type="predicted"/>
<dbReference type="KEGG" id="rpe:RPE_2475"/>
<dbReference type="InterPro" id="IPR027785">
    <property type="entry name" value="UvrD-like_helicase_C"/>
</dbReference>